<evidence type="ECO:0000256" key="3">
    <source>
        <dbReference type="ARBA" id="ARBA00022552"/>
    </source>
</evidence>
<evidence type="ECO:0000256" key="4">
    <source>
        <dbReference type="ARBA" id="ARBA00022603"/>
    </source>
</evidence>
<evidence type="ECO:0000256" key="8">
    <source>
        <dbReference type="ARBA" id="ARBA00022884"/>
    </source>
</evidence>
<keyword evidence="6" id="KW-0949">S-adenosyl-L-methionine</keyword>
<dbReference type="GO" id="GO:0070037">
    <property type="term" value="F:rRNA (pseudouridine) methyltransferase activity"/>
    <property type="evidence" value="ECO:0007669"/>
    <property type="project" value="InterPro"/>
</dbReference>
<organism evidence="9">
    <name type="scientific">Metchnikovella dogieli</name>
    <dbReference type="NCBI Taxonomy" id="2804710"/>
    <lineage>
        <taxon>Eukaryota</taxon>
        <taxon>Fungi</taxon>
        <taxon>Fungi incertae sedis</taxon>
        <taxon>Microsporidia</taxon>
        <taxon>Metchnikovellidae</taxon>
        <taxon>Metchnikovella</taxon>
    </lineage>
</organism>
<keyword evidence="5" id="KW-0808">Transferase</keyword>
<sequence length="190" mass="21037">MKKCKIHVVLKFAELEMDRSGHLKEGAEKGVSNRPDIVHRCLLTLLDSPLNKNGGLKIFVHTKRNVLIEINSEARLPRTFKRFSGLFAQLLSKMKIKAEGKTLFRLVKNPLEKHLPEGCLMVGLSGRGERVQIGAYAAQNRGPVCFFVGAMAHGEDEFETQNLISISSHGLTASTVCGRICYAYEDALGL</sequence>
<evidence type="ECO:0000256" key="6">
    <source>
        <dbReference type="ARBA" id="ARBA00022691"/>
    </source>
</evidence>
<evidence type="ECO:0000256" key="1">
    <source>
        <dbReference type="ARBA" id="ARBA00008115"/>
    </source>
</evidence>
<dbReference type="InterPro" id="IPR005304">
    <property type="entry name" value="Rbsml_bgen_MeTrfase_EMG1/NEP1"/>
</dbReference>
<keyword evidence="3" id="KW-0698">rRNA processing</keyword>
<evidence type="ECO:0000256" key="5">
    <source>
        <dbReference type="ARBA" id="ARBA00022679"/>
    </source>
</evidence>
<evidence type="ECO:0000313" key="9">
    <source>
        <dbReference type="EMBL" id="QSE03623.1"/>
    </source>
</evidence>
<dbReference type="AlphaFoldDB" id="A0A896WPZ2"/>
<evidence type="ECO:0000256" key="7">
    <source>
        <dbReference type="ARBA" id="ARBA00022730"/>
    </source>
</evidence>
<dbReference type="Pfam" id="PF03587">
    <property type="entry name" value="EMG1"/>
    <property type="match status" value="1"/>
</dbReference>
<dbReference type="Gene3D" id="3.40.1280.10">
    <property type="match status" value="1"/>
</dbReference>
<dbReference type="InterPro" id="IPR029026">
    <property type="entry name" value="tRNA_m1G_MTases_N"/>
</dbReference>
<comment type="similarity">
    <text evidence="1">Belongs to the class IV-like SAM-binding methyltransferase superfamily. RNA methyltransferase NEP1 family.</text>
</comment>
<name>A0A896WPZ2_9MICR</name>
<proteinExistence type="inferred from homology"/>
<dbReference type="CDD" id="cd18088">
    <property type="entry name" value="Nep1-like"/>
    <property type="match status" value="1"/>
</dbReference>
<dbReference type="EMBL" id="MW052353">
    <property type="protein sequence ID" value="QSE03623.1"/>
    <property type="molecule type" value="Genomic_DNA"/>
</dbReference>
<keyword evidence="8" id="KW-0694">RNA-binding</keyword>
<dbReference type="GO" id="GO:0070475">
    <property type="term" value="P:rRNA base methylation"/>
    <property type="evidence" value="ECO:0007669"/>
    <property type="project" value="InterPro"/>
</dbReference>
<dbReference type="SUPFAM" id="SSF75217">
    <property type="entry name" value="alpha/beta knot"/>
    <property type="match status" value="1"/>
</dbReference>
<dbReference type="PANTHER" id="PTHR12636:SF5">
    <property type="entry name" value="RIBOSOMAL RNA SMALL SUBUNIT METHYLTRANSFERASE NEP1"/>
    <property type="match status" value="1"/>
</dbReference>
<dbReference type="GO" id="GO:0019843">
    <property type="term" value="F:rRNA binding"/>
    <property type="evidence" value="ECO:0007669"/>
    <property type="project" value="UniProtKB-KW"/>
</dbReference>
<dbReference type="PANTHER" id="PTHR12636">
    <property type="entry name" value="NEP1/MRA1"/>
    <property type="match status" value="1"/>
</dbReference>
<accession>A0A896WPZ2</accession>
<keyword evidence="2" id="KW-0690">Ribosome biogenesis</keyword>
<keyword evidence="4" id="KW-0489">Methyltransferase</keyword>
<dbReference type="InterPro" id="IPR029028">
    <property type="entry name" value="Alpha/beta_knot_MTases"/>
</dbReference>
<evidence type="ECO:0000256" key="2">
    <source>
        <dbReference type="ARBA" id="ARBA00022517"/>
    </source>
</evidence>
<protein>
    <submittedName>
        <fullName evidence="9">Nucleolar essential protein 1</fullName>
    </submittedName>
</protein>
<keyword evidence="7" id="KW-0699">rRNA-binding</keyword>
<reference evidence="9" key="1">
    <citation type="journal article" date="2021" name="Parasitol. Res.">
        <title>Evolutionary relationships of Metchnikovella dogieli Paskerova et al., 2016 (Microsporidia: Metchnikovellidae) revealed by multigene phylogenetic analysis.</title>
        <authorList>
            <person name="Nassonova E.S."/>
            <person name="Bondarenko N.I."/>
            <person name="Paskerova G.G."/>
            <person name="Kovacikova M."/>
            <person name="Frolova E.V."/>
            <person name="Smirnov A.V."/>
        </authorList>
    </citation>
    <scope>NUCLEOTIDE SEQUENCE</scope>
    <source>
        <strain evidence="9">WSBS2016</strain>
    </source>
</reference>